<dbReference type="Gene3D" id="3.40.50.1820">
    <property type="entry name" value="alpha/beta hydrolase"/>
    <property type="match status" value="1"/>
</dbReference>
<sequence length="355" mass="37896">MRRKRGRWIGAWFDLARSGARAAEQLSRVGGRASASRGKALRKAATQLASGVVTPAAPAPATAKVRGGGRWVEGRWGLGPLAMRHYRLYLPPGASLRRPLPLLMLLHGCGQDAASFAIATGVAAVARAAGFAALLPEQAREANPQRCWNWFRGEAVLRTEEATLMAIVDHVCNLHPLRRDRLFVLGLSAGGAMAASLALAYPGRIVAAGSHSGAVPCAASNSTEGLQAMRGRRAPDLARARRQLAGKLPPPLILIHGESDHSVAPASAEATAQLWRELAAAQRLKVSAPRIARSGRRHPATVADWGCAGRPYLRLVRIAGLGHAWSGGHRRQAFSDPQGPDALKLAWRFFLRCVD</sequence>
<keyword evidence="3" id="KW-0812">Transmembrane</keyword>
<dbReference type="OrthoDB" id="9767239at2"/>
<dbReference type="InterPro" id="IPR050955">
    <property type="entry name" value="Plant_Biomass_Hydrol_Est"/>
</dbReference>
<evidence type="ECO:0000313" key="4">
    <source>
        <dbReference type="EMBL" id="TDN45077.1"/>
    </source>
</evidence>
<evidence type="ECO:0000256" key="2">
    <source>
        <dbReference type="ARBA" id="ARBA00022801"/>
    </source>
</evidence>
<dbReference type="SUPFAM" id="SSF53474">
    <property type="entry name" value="alpha/beta-Hydrolases"/>
    <property type="match status" value="1"/>
</dbReference>
<dbReference type="InterPro" id="IPR029058">
    <property type="entry name" value="AB_hydrolase_fold"/>
</dbReference>
<feature type="transmembrane region" description="Helical" evidence="3">
    <location>
        <begin position="182"/>
        <end position="201"/>
    </location>
</feature>
<dbReference type="Proteomes" id="UP000295129">
    <property type="component" value="Unassembled WGS sequence"/>
</dbReference>
<evidence type="ECO:0000256" key="3">
    <source>
        <dbReference type="SAM" id="Phobius"/>
    </source>
</evidence>
<dbReference type="PANTHER" id="PTHR43037">
    <property type="entry name" value="UNNAMED PRODUCT-RELATED"/>
    <property type="match status" value="1"/>
</dbReference>
<keyword evidence="5" id="KW-1185">Reference proteome</keyword>
<name>A0A4R6DK13_9RHOO</name>
<dbReference type="NCBIfam" id="TIGR01840">
    <property type="entry name" value="esterase_phb"/>
    <property type="match status" value="1"/>
</dbReference>
<accession>A0A4R6DK13</accession>
<protein>
    <submittedName>
        <fullName evidence="4">Poly(Hydroxyalkanoate) depolymerase family esterase</fullName>
    </submittedName>
</protein>
<dbReference type="GO" id="GO:0005576">
    <property type="term" value="C:extracellular region"/>
    <property type="evidence" value="ECO:0007669"/>
    <property type="project" value="InterPro"/>
</dbReference>
<dbReference type="RefSeq" id="WP_133594963.1">
    <property type="nucleotide sequence ID" value="NZ_SNVV01000031.1"/>
</dbReference>
<keyword evidence="2" id="KW-0378">Hydrolase</keyword>
<reference evidence="4 5" key="1">
    <citation type="submission" date="2019-03" db="EMBL/GenBank/DDBJ databases">
        <title>Genomic Encyclopedia of Type Strains, Phase IV (KMG-IV): sequencing the most valuable type-strain genomes for metagenomic binning, comparative biology and taxonomic classification.</title>
        <authorList>
            <person name="Goeker M."/>
        </authorList>
    </citation>
    <scope>NUCLEOTIDE SEQUENCE [LARGE SCALE GENOMIC DNA]</scope>
    <source>
        <strain evidence="4 5">DSM 12121</strain>
    </source>
</reference>
<proteinExistence type="predicted"/>
<evidence type="ECO:0000256" key="1">
    <source>
        <dbReference type="ARBA" id="ARBA00022729"/>
    </source>
</evidence>
<keyword evidence="3" id="KW-0472">Membrane</keyword>
<gene>
    <name evidence="4" type="ORF">C7389_13147</name>
</gene>
<keyword evidence="3" id="KW-1133">Transmembrane helix</keyword>
<dbReference type="PANTHER" id="PTHR43037:SF1">
    <property type="entry name" value="BLL1128 PROTEIN"/>
    <property type="match status" value="1"/>
</dbReference>
<dbReference type="GO" id="GO:0016787">
    <property type="term" value="F:hydrolase activity"/>
    <property type="evidence" value="ECO:0007669"/>
    <property type="project" value="UniProtKB-KW"/>
</dbReference>
<organism evidence="4 5">
    <name type="scientific">Azoarcus indigens</name>
    <dbReference type="NCBI Taxonomy" id="29545"/>
    <lineage>
        <taxon>Bacteria</taxon>
        <taxon>Pseudomonadati</taxon>
        <taxon>Pseudomonadota</taxon>
        <taxon>Betaproteobacteria</taxon>
        <taxon>Rhodocyclales</taxon>
        <taxon>Zoogloeaceae</taxon>
        <taxon>Azoarcus</taxon>
    </lineage>
</organism>
<dbReference type="EMBL" id="SNVV01000031">
    <property type="protein sequence ID" value="TDN45077.1"/>
    <property type="molecule type" value="Genomic_DNA"/>
</dbReference>
<evidence type="ECO:0000313" key="5">
    <source>
        <dbReference type="Proteomes" id="UP000295129"/>
    </source>
</evidence>
<dbReference type="InterPro" id="IPR010126">
    <property type="entry name" value="Esterase_phb"/>
</dbReference>
<keyword evidence="1" id="KW-0732">Signal</keyword>
<comment type="caution">
    <text evidence="4">The sequence shown here is derived from an EMBL/GenBank/DDBJ whole genome shotgun (WGS) entry which is preliminary data.</text>
</comment>
<dbReference type="Pfam" id="PF10503">
    <property type="entry name" value="Esterase_PHB"/>
    <property type="match status" value="1"/>
</dbReference>
<dbReference type="AlphaFoldDB" id="A0A4R6DK13"/>